<feature type="domain" description="NAD(P)-binding" evidence="1">
    <location>
        <begin position="7"/>
        <end position="166"/>
    </location>
</feature>
<dbReference type="PANTHER" id="PTHR43162">
    <property type="match status" value="1"/>
</dbReference>
<evidence type="ECO:0000313" key="3">
    <source>
        <dbReference type="Proteomes" id="UP001597479"/>
    </source>
</evidence>
<dbReference type="InterPro" id="IPR016040">
    <property type="entry name" value="NAD(P)-bd_dom"/>
</dbReference>
<dbReference type="Proteomes" id="UP001597479">
    <property type="component" value="Unassembled WGS sequence"/>
</dbReference>
<proteinExistence type="predicted"/>
<keyword evidence="3" id="KW-1185">Reference proteome</keyword>
<reference evidence="3" key="1">
    <citation type="journal article" date="2019" name="Int. J. Syst. Evol. Microbiol.">
        <title>The Global Catalogue of Microorganisms (GCM) 10K type strain sequencing project: providing services to taxonomists for standard genome sequencing and annotation.</title>
        <authorList>
            <consortium name="The Broad Institute Genomics Platform"/>
            <consortium name="The Broad Institute Genome Sequencing Center for Infectious Disease"/>
            <person name="Wu L."/>
            <person name="Ma J."/>
        </authorList>
    </citation>
    <scope>NUCLEOTIDE SEQUENCE [LARGE SCALE GENOMIC DNA]</scope>
    <source>
        <strain evidence="3">CCM 7044</strain>
    </source>
</reference>
<dbReference type="Gene3D" id="3.40.50.720">
    <property type="entry name" value="NAD(P)-binding Rossmann-like Domain"/>
    <property type="match status" value="1"/>
</dbReference>
<dbReference type="SUPFAM" id="SSF51735">
    <property type="entry name" value="NAD(P)-binding Rossmann-fold domains"/>
    <property type="match status" value="1"/>
</dbReference>
<dbReference type="Pfam" id="PF13460">
    <property type="entry name" value="NAD_binding_10"/>
    <property type="match status" value="1"/>
</dbReference>
<accession>A0ABW5VUV8</accession>
<dbReference type="InterPro" id="IPR036291">
    <property type="entry name" value="NAD(P)-bd_dom_sf"/>
</dbReference>
<dbReference type="EMBL" id="JBHUOG010000002">
    <property type="protein sequence ID" value="MFD2795444.1"/>
    <property type="molecule type" value="Genomic_DNA"/>
</dbReference>
<dbReference type="RefSeq" id="WP_377185520.1">
    <property type="nucleotide sequence ID" value="NZ_JBHUOG010000002.1"/>
</dbReference>
<comment type="caution">
    <text evidence="2">The sequence shown here is derived from an EMBL/GenBank/DDBJ whole genome shotgun (WGS) entry which is preliminary data.</text>
</comment>
<evidence type="ECO:0000259" key="1">
    <source>
        <dbReference type="Pfam" id="PF13460"/>
    </source>
</evidence>
<organism evidence="2 3">
    <name type="scientific">Promicromonospora vindobonensis</name>
    <dbReference type="NCBI Taxonomy" id="195748"/>
    <lineage>
        <taxon>Bacteria</taxon>
        <taxon>Bacillati</taxon>
        <taxon>Actinomycetota</taxon>
        <taxon>Actinomycetes</taxon>
        <taxon>Micrococcales</taxon>
        <taxon>Promicromonosporaceae</taxon>
        <taxon>Promicromonospora</taxon>
    </lineage>
</organism>
<evidence type="ECO:0000313" key="2">
    <source>
        <dbReference type="EMBL" id="MFD2795444.1"/>
    </source>
</evidence>
<dbReference type="PANTHER" id="PTHR43162:SF1">
    <property type="entry name" value="PRESTALK A DIFFERENTIATION PROTEIN A"/>
    <property type="match status" value="1"/>
</dbReference>
<dbReference type="InterPro" id="IPR051604">
    <property type="entry name" value="Ergot_Alk_Oxidoreductase"/>
</dbReference>
<dbReference type="Gene3D" id="3.90.25.10">
    <property type="entry name" value="UDP-galactose 4-epimerase, domain 1"/>
    <property type="match status" value="1"/>
</dbReference>
<protein>
    <submittedName>
        <fullName evidence="2">NAD(P)H-binding protein</fullName>
    </submittedName>
</protein>
<name>A0ABW5VUV8_9MICO</name>
<sequence length="267" mass="28591">MKILVTGATGNIGRMVVDQLLVRGAEDVRALTTNPARAQLPDGVEVAVGYLREPGTLPAAFAGVDRLYLAPVLETVTETVRLAREAGVRHIVDLSGDETTDWQPVAQAVEASGLAWTHLYAGEFVENTTVWADQVRTTGGVREPYPDAANAPVAMDDIARVAAAVLLGEGHEGRVHTLTGPETMTRAERARRLGVVLGRDVTFTRVPLDEAAAVLDPVMGEYARWYLEGFAGMVERPQVATTTVADVTGEPATTFEQWAAANADAFR</sequence>
<gene>
    <name evidence="2" type="ORF">ACFS27_17935</name>
</gene>